<dbReference type="EMBL" id="NHRJ02000002">
    <property type="protein sequence ID" value="PZE21632.1"/>
    <property type="molecule type" value="Genomic_DNA"/>
</dbReference>
<dbReference type="OrthoDB" id="9799092at2"/>
<gene>
    <name evidence="1" type="ORF">CBW46_004195</name>
</gene>
<evidence type="ECO:0000313" key="1">
    <source>
        <dbReference type="EMBL" id="PZE21632.1"/>
    </source>
</evidence>
<dbReference type="Gene3D" id="3.30.460.10">
    <property type="entry name" value="Beta Polymerase, domain 2"/>
    <property type="match status" value="1"/>
</dbReference>
<dbReference type="Pfam" id="PF04229">
    <property type="entry name" value="GrpB"/>
    <property type="match status" value="1"/>
</dbReference>
<proteinExistence type="predicted"/>
<dbReference type="SUPFAM" id="SSF81301">
    <property type="entry name" value="Nucleotidyltransferase"/>
    <property type="match status" value="1"/>
</dbReference>
<dbReference type="InterPro" id="IPR007344">
    <property type="entry name" value="GrpB/CoaE"/>
</dbReference>
<dbReference type="AlphaFoldDB" id="A0A2W1P1K7"/>
<dbReference type="PANTHER" id="PTHR34822">
    <property type="entry name" value="GRPB DOMAIN PROTEIN (AFU_ORTHOLOGUE AFUA_1G01530)"/>
    <property type="match status" value="1"/>
</dbReference>
<dbReference type="PANTHER" id="PTHR34822:SF1">
    <property type="entry name" value="GRPB FAMILY PROTEIN"/>
    <property type="match status" value="1"/>
</dbReference>
<protein>
    <submittedName>
        <fullName evidence="1">GrpB family protein</fullName>
    </submittedName>
</protein>
<sequence>MADYEVILKQYDPLWRTEYQQEKDRIAAVLREKILDIQHIGSTSVEGLDAKPIIDIAVAVKHLVIAEDCAAPLRAIGYEYVHKPEFPSRRFFRKGTWRKGTHHLHMYDLHSADWQNNLLFRDYLQNHPRVLQQYCKLKQALAAQHPADRTAYTLAKAPFIANVIELAREETRRQ</sequence>
<dbReference type="RefSeq" id="WP_089198774.1">
    <property type="nucleotide sequence ID" value="NZ_NHRJ02000002.1"/>
</dbReference>
<reference evidence="1" key="1">
    <citation type="submission" date="2018-06" db="EMBL/GenBank/DDBJ databases">
        <title>Paenibacillus xerothermodurans sp. nov. an extremely dry heat resistant spore forming bacterium isolated from the soil of Cape Canaveral, Florida.</title>
        <authorList>
            <person name="Seuylemezian A."/>
            <person name="Kaur N."/>
            <person name="Patil P."/>
            <person name="Patil P."/>
            <person name="Mayilraj S."/>
            <person name="Vaishampayan P."/>
        </authorList>
    </citation>
    <scope>NUCLEOTIDE SEQUENCE [LARGE SCALE GENOMIC DNA]</scope>
    <source>
        <strain evidence="1">ATCC 27380</strain>
    </source>
</reference>
<dbReference type="InterPro" id="IPR043519">
    <property type="entry name" value="NT_sf"/>
</dbReference>
<keyword evidence="2" id="KW-1185">Reference proteome</keyword>
<evidence type="ECO:0000313" key="2">
    <source>
        <dbReference type="Proteomes" id="UP000214746"/>
    </source>
</evidence>
<name>A0A2W1P1K7_PAEXE</name>
<comment type="caution">
    <text evidence="1">The sequence shown here is derived from an EMBL/GenBank/DDBJ whole genome shotgun (WGS) entry which is preliminary data.</text>
</comment>
<accession>A0A2W1P1K7</accession>
<organism evidence="1 2">
    <name type="scientific">Paenibacillus xerothermodurans</name>
    <dbReference type="NCBI Taxonomy" id="1977292"/>
    <lineage>
        <taxon>Bacteria</taxon>
        <taxon>Bacillati</taxon>
        <taxon>Bacillota</taxon>
        <taxon>Bacilli</taxon>
        <taxon>Bacillales</taxon>
        <taxon>Paenibacillaceae</taxon>
        <taxon>Paenibacillus</taxon>
    </lineage>
</organism>
<dbReference type="Proteomes" id="UP000214746">
    <property type="component" value="Unassembled WGS sequence"/>
</dbReference>